<dbReference type="RefSeq" id="WP_075494551.1">
    <property type="nucleotide sequence ID" value="NZ_CP053844.1"/>
</dbReference>
<dbReference type="PANTHER" id="PTHR37306:SF1">
    <property type="entry name" value="COLICIN V PRODUCTION PROTEIN"/>
    <property type="match status" value="1"/>
</dbReference>
<reference evidence="7 8" key="1">
    <citation type="submission" date="2016-02" db="EMBL/GenBank/DDBJ databases">
        <authorList>
            <consortium name="Pathogen Informatics"/>
        </authorList>
    </citation>
    <scope>NUCLEOTIDE SEQUENCE [LARGE SCALE GENOMIC DNA]</scope>
    <source>
        <strain evidence="7 8">RC20</strain>
    </source>
</reference>
<evidence type="ECO:0000256" key="4">
    <source>
        <dbReference type="ARBA" id="ARBA00023136"/>
    </source>
</evidence>
<evidence type="ECO:0000256" key="1">
    <source>
        <dbReference type="ARBA" id="ARBA00004141"/>
    </source>
</evidence>
<dbReference type="GO" id="GO:0016020">
    <property type="term" value="C:membrane"/>
    <property type="evidence" value="ECO:0007669"/>
    <property type="project" value="UniProtKB-SubCell"/>
</dbReference>
<comment type="subcellular location">
    <subcellularLocation>
        <location evidence="1">Membrane</location>
        <topology evidence="1">Multi-pass membrane protein</topology>
    </subcellularLocation>
</comment>
<dbReference type="AlphaFoldDB" id="A0A128EPM9"/>
<keyword evidence="3 6" id="KW-1133">Transmembrane helix</keyword>
<evidence type="ECO:0000256" key="5">
    <source>
        <dbReference type="SAM" id="MobiDB-lite"/>
    </source>
</evidence>
<evidence type="ECO:0000256" key="6">
    <source>
        <dbReference type="SAM" id="Phobius"/>
    </source>
</evidence>
<name>A0A128EPM9_9BACT</name>
<organism evidence="7 8">
    <name type="scientific">Campylobacter geochelonis</name>
    <dbReference type="NCBI Taxonomy" id="1780362"/>
    <lineage>
        <taxon>Bacteria</taxon>
        <taxon>Pseudomonadati</taxon>
        <taxon>Campylobacterota</taxon>
        <taxon>Epsilonproteobacteria</taxon>
        <taxon>Campylobacterales</taxon>
        <taxon>Campylobacteraceae</taxon>
        <taxon>Campylobacter</taxon>
    </lineage>
</organism>
<keyword evidence="4 6" id="KW-0472">Membrane</keyword>
<dbReference type="GO" id="GO:0009403">
    <property type="term" value="P:toxin biosynthetic process"/>
    <property type="evidence" value="ECO:0007669"/>
    <property type="project" value="InterPro"/>
</dbReference>
<dbReference type="OrthoDB" id="5334123at2"/>
<dbReference type="InterPro" id="IPR003825">
    <property type="entry name" value="Colicin-V_CvpA"/>
</dbReference>
<sequence length="213" mass="23443">MGSANWLDIISLALILIFGLKGLKSGMIREIFGIIGMIGGFIAAIKYKAVVGKWISANVYNLNQIGLMNGNGTEIVVGFIAALFAIWFISLILGEILAKLLGLSGLGIFDKLAGFVFSSAKIFLIFSILAVFIRSSALLNEQAKPYFQNSIIYPYLLSTGNYLMQLDRDDFKINLDEVELKTDDNNTKVVYESSEENDANATNNIKDSNESKY</sequence>
<evidence type="ECO:0000313" key="8">
    <source>
        <dbReference type="Proteomes" id="UP000069632"/>
    </source>
</evidence>
<dbReference type="Proteomes" id="UP000069632">
    <property type="component" value="Unassembled WGS sequence"/>
</dbReference>
<dbReference type="Pfam" id="PF02674">
    <property type="entry name" value="Colicin_V"/>
    <property type="match status" value="1"/>
</dbReference>
<keyword evidence="8" id="KW-1185">Reference proteome</keyword>
<gene>
    <name evidence="7" type="primary">cvpA</name>
    <name evidence="7" type="ORF">ERS672216_00834</name>
</gene>
<evidence type="ECO:0000256" key="3">
    <source>
        <dbReference type="ARBA" id="ARBA00022989"/>
    </source>
</evidence>
<evidence type="ECO:0000256" key="2">
    <source>
        <dbReference type="ARBA" id="ARBA00022692"/>
    </source>
</evidence>
<feature type="transmembrane region" description="Helical" evidence="6">
    <location>
        <begin position="75"/>
        <end position="100"/>
    </location>
</feature>
<feature type="transmembrane region" description="Helical" evidence="6">
    <location>
        <begin position="31"/>
        <end position="55"/>
    </location>
</feature>
<accession>A0A128EPM9</accession>
<proteinExistence type="predicted"/>
<dbReference type="PANTHER" id="PTHR37306">
    <property type="entry name" value="COLICIN V PRODUCTION PROTEIN"/>
    <property type="match status" value="1"/>
</dbReference>
<protein>
    <submittedName>
        <fullName evidence="7">CvpA family protein</fullName>
    </submittedName>
</protein>
<keyword evidence="2 6" id="KW-0812">Transmembrane</keyword>
<feature type="transmembrane region" description="Helical" evidence="6">
    <location>
        <begin position="112"/>
        <end position="133"/>
    </location>
</feature>
<feature type="region of interest" description="Disordered" evidence="5">
    <location>
        <begin position="192"/>
        <end position="213"/>
    </location>
</feature>
<dbReference type="EMBL" id="FIZP01000003">
    <property type="protein sequence ID" value="CZE47346.1"/>
    <property type="molecule type" value="Genomic_DNA"/>
</dbReference>
<evidence type="ECO:0000313" key="7">
    <source>
        <dbReference type="EMBL" id="CZE47346.1"/>
    </source>
</evidence>